<dbReference type="SMART" id="SM00343">
    <property type="entry name" value="ZnF_C2HC"/>
    <property type="match status" value="1"/>
</dbReference>
<feature type="domain" description="RRM" evidence="12">
    <location>
        <begin position="250"/>
        <end position="328"/>
    </location>
</feature>
<dbReference type="PRINTS" id="PR00153">
    <property type="entry name" value="CSAPPISMRASE"/>
</dbReference>
<feature type="compositionally biased region" description="Basic and acidic residues" evidence="10">
    <location>
        <begin position="393"/>
        <end position="410"/>
    </location>
</feature>
<keyword evidence="4 9" id="KW-0694">RNA-binding</keyword>
<keyword evidence="5" id="KW-0697">Rotamase</keyword>
<comment type="subcellular location">
    <subcellularLocation>
        <location evidence="2">Nucleus</location>
    </subcellularLocation>
</comment>
<dbReference type="InterPro" id="IPR000504">
    <property type="entry name" value="RRM_dom"/>
</dbReference>
<protein>
    <recommendedName>
        <fullName evidence="3">peptidylprolyl isomerase</fullName>
        <ecNumber evidence="3">5.2.1.8</ecNumber>
    </recommendedName>
</protein>
<dbReference type="Gene3D" id="3.30.70.330">
    <property type="match status" value="1"/>
</dbReference>
<dbReference type="EMBL" id="OZ020098">
    <property type="protein sequence ID" value="CAK9270690.1"/>
    <property type="molecule type" value="Genomic_DNA"/>
</dbReference>
<evidence type="ECO:0000313" key="15">
    <source>
        <dbReference type="Proteomes" id="UP001497444"/>
    </source>
</evidence>
<feature type="region of interest" description="Disordered" evidence="10">
    <location>
        <begin position="361"/>
        <end position="759"/>
    </location>
</feature>
<dbReference type="InterPro" id="IPR012677">
    <property type="entry name" value="Nucleotide-bd_a/b_plait_sf"/>
</dbReference>
<accession>A0ABP0WXR0</accession>
<keyword evidence="8" id="KW-0863">Zinc-finger</keyword>
<dbReference type="Pfam" id="PF00098">
    <property type="entry name" value="zf-CCHC"/>
    <property type="match status" value="1"/>
</dbReference>
<dbReference type="PROSITE" id="PS50072">
    <property type="entry name" value="CSA_PPIASE_2"/>
    <property type="match status" value="1"/>
</dbReference>
<feature type="compositionally biased region" description="Basic and acidic residues" evidence="10">
    <location>
        <begin position="661"/>
        <end position="759"/>
    </location>
</feature>
<evidence type="ECO:0000256" key="2">
    <source>
        <dbReference type="ARBA" id="ARBA00004123"/>
    </source>
</evidence>
<evidence type="ECO:0000259" key="12">
    <source>
        <dbReference type="PROSITE" id="PS50102"/>
    </source>
</evidence>
<feature type="compositionally biased region" description="Basic and acidic residues" evidence="10">
    <location>
        <begin position="564"/>
        <end position="638"/>
    </location>
</feature>
<dbReference type="EC" id="5.2.1.8" evidence="3"/>
<dbReference type="InterPro" id="IPR002130">
    <property type="entry name" value="Cyclophilin-type_PPIase_dom"/>
</dbReference>
<comment type="catalytic activity">
    <reaction evidence="1">
        <text>[protein]-peptidylproline (omega=180) = [protein]-peptidylproline (omega=0)</text>
        <dbReference type="Rhea" id="RHEA:16237"/>
        <dbReference type="Rhea" id="RHEA-COMP:10747"/>
        <dbReference type="Rhea" id="RHEA-COMP:10748"/>
        <dbReference type="ChEBI" id="CHEBI:83833"/>
        <dbReference type="ChEBI" id="CHEBI:83834"/>
        <dbReference type="EC" id="5.2.1.8"/>
    </reaction>
</comment>
<dbReference type="PANTHER" id="PTHR45843:SF1">
    <property type="entry name" value="PEPTIDYL-PROLYL CIS-TRANS ISOMERASE-LIKE 4"/>
    <property type="match status" value="1"/>
</dbReference>
<dbReference type="InterPro" id="IPR035542">
    <property type="entry name" value="CRIP"/>
</dbReference>
<dbReference type="PROSITE" id="PS50158">
    <property type="entry name" value="ZF_CCHC"/>
    <property type="match status" value="1"/>
</dbReference>
<name>A0ABP0WXR0_9BRYO</name>
<dbReference type="SUPFAM" id="SSF54928">
    <property type="entry name" value="RNA-binding domain, RBD"/>
    <property type="match status" value="1"/>
</dbReference>
<evidence type="ECO:0000256" key="8">
    <source>
        <dbReference type="PROSITE-ProRule" id="PRU00047"/>
    </source>
</evidence>
<dbReference type="CDD" id="cd12235">
    <property type="entry name" value="RRM_PPIL4"/>
    <property type="match status" value="1"/>
</dbReference>
<evidence type="ECO:0000256" key="7">
    <source>
        <dbReference type="ARBA" id="ARBA00023242"/>
    </source>
</evidence>
<evidence type="ECO:0000259" key="13">
    <source>
        <dbReference type="PROSITE" id="PS50158"/>
    </source>
</evidence>
<reference evidence="14" key="1">
    <citation type="submission" date="2024-02" db="EMBL/GenBank/DDBJ databases">
        <authorList>
            <consortium name="ELIXIR-Norway"/>
            <consortium name="Elixir Norway"/>
        </authorList>
    </citation>
    <scope>NUCLEOTIDE SEQUENCE</scope>
</reference>
<dbReference type="CDD" id="cd01921">
    <property type="entry name" value="cyclophilin_RRM"/>
    <property type="match status" value="1"/>
</dbReference>
<evidence type="ECO:0000259" key="11">
    <source>
        <dbReference type="PROSITE" id="PS50072"/>
    </source>
</evidence>
<feature type="compositionally biased region" description="Basic and acidic residues" evidence="10">
    <location>
        <begin position="449"/>
        <end position="539"/>
    </location>
</feature>
<dbReference type="InterPro" id="IPR035538">
    <property type="entry name" value="Cyclophilin_PPIL4"/>
</dbReference>
<sequence length="759" mass="87906">MAVLVNTSVGDMVIDLFTDLCPLTTKNFLKLCKIKYYNNCLFHSVQKDFIAQTGDPTGTGSGGDSIYKFLYGEQARCFDDEFHPKLKHDKVGMVAMASAGENANASQFYFTTRAELDYLDGKHTVFGEVAEGLDTLMRINEAFVDENHKPYKNIRIKHTHILDDPFDDPAGLAEMIPDRSPELKPPSAGEEVRLEDDWVPMDQLIDPEELDITLRRKEAQSRAVILTLVRVRCTLQIGDIPDAELKPPENVLFVCKLNPVTEEGDLEIIFGRFGKVISADIIRDYKTGDSLCYAFIEFDSQEGCEAAYCKMDNVLIDDRRIHVDFSQSVSRLWNRYRKFGTKSSKGRGCFKCGEEGHFAKECPNDGSQKDEGVPERPKYSIKDTDGQHGNMRTRYDMVFEEEGGAHESRSHARHSSASAGLPDKGARNSDKEDRRNSAINHSQGLGEQDGGRMERDRERFHRDSRHERDIGRHHEHKTHERDTGLHYKDSKFDRDGERQHRDSRHDRDAERLQRHSRHESGRDSHQEDLKRKRENWREPVDEDDREEAQWHEGFEVSSRSHGAFTDRKERIIERTRHDNGQERYERYHEDTRGLELRERNRAKNGRHREDRDSDQGGGKDRERDGHDQGDRETPELKGSRSVQGQMSERKAGRLESMSQRDQVRDERDTHRSRGDGSKGRRYEKENEKGSKREAGQERRGFSEDQGRQDTERPDTRRNGGEKSDRDQPHRDYTGMAFHGKEHVHGRDHQNEDKPHRKRR</sequence>
<dbReference type="InterPro" id="IPR001878">
    <property type="entry name" value="Znf_CCHC"/>
</dbReference>
<keyword evidence="8" id="KW-0479">Metal-binding</keyword>
<dbReference type="PROSITE" id="PS50102">
    <property type="entry name" value="RRM"/>
    <property type="match status" value="1"/>
</dbReference>
<dbReference type="InterPro" id="IPR036875">
    <property type="entry name" value="Znf_CCHC_sf"/>
</dbReference>
<dbReference type="Gene3D" id="4.10.60.10">
    <property type="entry name" value="Zinc finger, CCHC-type"/>
    <property type="match status" value="1"/>
</dbReference>
<evidence type="ECO:0000256" key="10">
    <source>
        <dbReference type="SAM" id="MobiDB-lite"/>
    </source>
</evidence>
<organism evidence="14 15">
    <name type="scientific">Sphagnum jensenii</name>
    <dbReference type="NCBI Taxonomy" id="128206"/>
    <lineage>
        <taxon>Eukaryota</taxon>
        <taxon>Viridiplantae</taxon>
        <taxon>Streptophyta</taxon>
        <taxon>Embryophyta</taxon>
        <taxon>Bryophyta</taxon>
        <taxon>Sphagnophytina</taxon>
        <taxon>Sphagnopsida</taxon>
        <taxon>Sphagnales</taxon>
        <taxon>Sphagnaceae</taxon>
        <taxon>Sphagnum</taxon>
    </lineage>
</organism>
<dbReference type="Proteomes" id="UP001497444">
    <property type="component" value="Chromosome 3"/>
</dbReference>
<feature type="domain" description="CCHC-type" evidence="13">
    <location>
        <begin position="349"/>
        <end position="364"/>
    </location>
</feature>
<evidence type="ECO:0000256" key="5">
    <source>
        <dbReference type="ARBA" id="ARBA00023110"/>
    </source>
</evidence>
<feature type="compositionally biased region" description="Basic and acidic residues" evidence="10">
    <location>
        <begin position="424"/>
        <end position="436"/>
    </location>
</feature>
<dbReference type="SMART" id="SM00360">
    <property type="entry name" value="RRM"/>
    <property type="match status" value="1"/>
</dbReference>
<keyword evidence="8" id="KW-0862">Zinc</keyword>
<dbReference type="PANTHER" id="PTHR45843">
    <property type="entry name" value="PEPTIDYL-PROLYL CIS-TRANS ISOMERASE-LIKE 4"/>
    <property type="match status" value="1"/>
</dbReference>
<evidence type="ECO:0000256" key="4">
    <source>
        <dbReference type="ARBA" id="ARBA00022884"/>
    </source>
</evidence>
<feature type="domain" description="PPIase cyclophilin-type" evidence="11">
    <location>
        <begin position="6"/>
        <end position="161"/>
    </location>
</feature>
<keyword evidence="6" id="KW-0413">Isomerase</keyword>
<keyword evidence="7" id="KW-0539">Nucleus</keyword>
<evidence type="ECO:0000256" key="1">
    <source>
        <dbReference type="ARBA" id="ARBA00000971"/>
    </source>
</evidence>
<dbReference type="Gene3D" id="2.40.100.10">
    <property type="entry name" value="Cyclophilin-like"/>
    <property type="match status" value="1"/>
</dbReference>
<dbReference type="SUPFAM" id="SSF57756">
    <property type="entry name" value="Retrovirus zinc finger-like domains"/>
    <property type="match status" value="1"/>
</dbReference>
<dbReference type="Pfam" id="PF00160">
    <property type="entry name" value="Pro_isomerase"/>
    <property type="match status" value="1"/>
</dbReference>
<dbReference type="InterPro" id="IPR035979">
    <property type="entry name" value="RBD_domain_sf"/>
</dbReference>
<dbReference type="InterPro" id="IPR029000">
    <property type="entry name" value="Cyclophilin-like_dom_sf"/>
</dbReference>
<dbReference type="SUPFAM" id="SSF50891">
    <property type="entry name" value="Cyclophilin-like"/>
    <property type="match status" value="1"/>
</dbReference>
<evidence type="ECO:0000256" key="3">
    <source>
        <dbReference type="ARBA" id="ARBA00013194"/>
    </source>
</evidence>
<proteinExistence type="predicted"/>
<gene>
    <name evidence="14" type="ORF">CSSPJE1EN1_LOCUS16168</name>
</gene>
<evidence type="ECO:0000313" key="14">
    <source>
        <dbReference type="EMBL" id="CAK9270690.1"/>
    </source>
</evidence>
<dbReference type="Pfam" id="PF00076">
    <property type="entry name" value="RRM_1"/>
    <property type="match status" value="1"/>
</dbReference>
<feature type="compositionally biased region" description="Basic and acidic residues" evidence="10">
    <location>
        <begin position="361"/>
        <end position="386"/>
    </location>
</feature>
<evidence type="ECO:0000256" key="6">
    <source>
        <dbReference type="ARBA" id="ARBA00023235"/>
    </source>
</evidence>
<keyword evidence="15" id="KW-1185">Reference proteome</keyword>
<evidence type="ECO:0000256" key="9">
    <source>
        <dbReference type="PROSITE-ProRule" id="PRU00176"/>
    </source>
</evidence>